<dbReference type="Pfam" id="PF20964">
    <property type="entry name" value="DnaX_C"/>
    <property type="match status" value="1"/>
</dbReference>
<feature type="region of interest" description="Disordered" evidence="1">
    <location>
        <begin position="117"/>
        <end position="210"/>
    </location>
</feature>
<proteinExistence type="predicted"/>
<feature type="domain" description="DNA polymerase III subunit tau-like C-terminal" evidence="2">
    <location>
        <begin position="33"/>
        <end position="128"/>
    </location>
</feature>
<gene>
    <name evidence="3" type="ORF">GBA65_15365</name>
</gene>
<feature type="compositionally biased region" description="Pro residues" evidence="1">
    <location>
        <begin position="156"/>
        <end position="175"/>
    </location>
</feature>
<feature type="region of interest" description="Disordered" evidence="1">
    <location>
        <begin position="1"/>
        <end position="31"/>
    </location>
</feature>
<dbReference type="AlphaFoldDB" id="A0A6G8PZM7"/>
<dbReference type="RefSeq" id="WP_166397353.1">
    <property type="nucleotide sequence ID" value="NZ_CP045121.1"/>
</dbReference>
<protein>
    <recommendedName>
        <fullName evidence="2">DNA polymerase III subunit tau-like C-terminal domain-containing protein</fullName>
    </recommendedName>
</protein>
<evidence type="ECO:0000259" key="2">
    <source>
        <dbReference type="Pfam" id="PF20964"/>
    </source>
</evidence>
<keyword evidence="4" id="KW-1185">Reference proteome</keyword>
<organism evidence="3 4">
    <name type="scientific">Rubrobacter marinus</name>
    <dbReference type="NCBI Taxonomy" id="2653852"/>
    <lineage>
        <taxon>Bacteria</taxon>
        <taxon>Bacillati</taxon>
        <taxon>Actinomycetota</taxon>
        <taxon>Rubrobacteria</taxon>
        <taxon>Rubrobacterales</taxon>
        <taxon>Rubrobacteraceae</taxon>
        <taxon>Rubrobacter</taxon>
    </lineage>
</organism>
<dbReference type="KEGG" id="rmar:GBA65_15365"/>
<dbReference type="EMBL" id="CP045121">
    <property type="protein sequence ID" value="QIN79679.1"/>
    <property type="molecule type" value="Genomic_DNA"/>
</dbReference>
<evidence type="ECO:0000256" key="1">
    <source>
        <dbReference type="SAM" id="MobiDB-lite"/>
    </source>
</evidence>
<dbReference type="InterPro" id="IPR048448">
    <property type="entry name" value="DnaX-like_C"/>
</dbReference>
<accession>A0A6G8PZM7</accession>
<evidence type="ECO:0000313" key="3">
    <source>
        <dbReference type="EMBL" id="QIN79679.1"/>
    </source>
</evidence>
<sequence length="229" mass="23560">MPEAAEPTGTEVPGEVAADPEPVPGVPSGGDLDWGSVVRELQARKPAIAAVYEEAKMQSFGDGVLRLVFPEDLSIYAKLAGDSRRIASLHEILEERLGSRPRLELVVAGEGGAVSAAPVVSAPAPPARERAPEPAREPARAPRSAPEPPEPDDAPMPEPPPVENPPPDLPEPPPRVDARSGGSPGPVGSAGRADAVPGADPRGGEIQDGAEVFEIAREFFGLGGRDGAG</sequence>
<reference evidence="3 4" key="1">
    <citation type="submission" date="2019-10" db="EMBL/GenBank/DDBJ databases">
        <title>Rubrobacter sp nov SCSIO 52915 isolated from a deep-sea sediment in the South China Sea.</title>
        <authorList>
            <person name="Chen R.W."/>
        </authorList>
    </citation>
    <scope>NUCLEOTIDE SEQUENCE [LARGE SCALE GENOMIC DNA]</scope>
    <source>
        <strain evidence="3 4">SCSIO 52915</strain>
    </source>
</reference>
<feature type="compositionally biased region" description="Basic and acidic residues" evidence="1">
    <location>
        <begin position="127"/>
        <end position="140"/>
    </location>
</feature>
<dbReference type="Proteomes" id="UP000502706">
    <property type="component" value="Chromosome"/>
</dbReference>
<name>A0A6G8PZM7_9ACTN</name>
<evidence type="ECO:0000313" key="4">
    <source>
        <dbReference type="Proteomes" id="UP000502706"/>
    </source>
</evidence>